<dbReference type="InterPro" id="IPR050812">
    <property type="entry name" value="Preph/Arog_dehydrog"/>
</dbReference>
<evidence type="ECO:0000313" key="5">
    <source>
        <dbReference type="EMBL" id="RUO26110.1"/>
    </source>
</evidence>
<dbReference type="RefSeq" id="WP_126802926.1">
    <property type="nucleotide sequence ID" value="NZ_PIPL01000001.1"/>
</dbReference>
<name>A0A432W7P6_9GAMM</name>
<dbReference type="PROSITE" id="PS51176">
    <property type="entry name" value="PDH_ADH"/>
    <property type="match status" value="1"/>
</dbReference>
<dbReference type="Gene3D" id="1.10.3660.10">
    <property type="entry name" value="6-phosphogluconate dehydrogenase C-terminal like domain"/>
    <property type="match status" value="1"/>
</dbReference>
<keyword evidence="1 2" id="KW-0560">Oxidoreductase</keyword>
<dbReference type="Pfam" id="PF02153">
    <property type="entry name" value="PDH_N"/>
    <property type="match status" value="1"/>
</dbReference>
<dbReference type="InterPro" id="IPR011277">
    <property type="entry name" value="CM_T"/>
</dbReference>
<dbReference type="NCBIfam" id="NF008400">
    <property type="entry name" value="PRK11199.1"/>
    <property type="match status" value="1"/>
</dbReference>
<dbReference type="SMART" id="SM00830">
    <property type="entry name" value="CM_2"/>
    <property type="match status" value="1"/>
</dbReference>
<gene>
    <name evidence="5" type="primary">tyrA</name>
    <name evidence="5" type="ORF">CWE09_05125</name>
</gene>
<dbReference type="SUPFAM" id="SSF51735">
    <property type="entry name" value="NAD(P)-binding Rossmann-fold domains"/>
    <property type="match status" value="1"/>
</dbReference>
<comment type="pathway">
    <text evidence="2">Metabolic intermediate biosynthesis; prephenate biosynthesis; prephenate from chorismate: step 1/1.</text>
</comment>
<evidence type="ECO:0000256" key="1">
    <source>
        <dbReference type="ARBA" id="ARBA00023002"/>
    </source>
</evidence>
<keyword evidence="2" id="KW-0057">Aromatic amino acid biosynthesis</keyword>
<dbReference type="InterPro" id="IPR036291">
    <property type="entry name" value="NAD(P)-bd_dom_sf"/>
</dbReference>
<keyword evidence="2" id="KW-0028">Amino-acid biosynthesis</keyword>
<evidence type="ECO:0000259" key="3">
    <source>
        <dbReference type="PROSITE" id="PS51168"/>
    </source>
</evidence>
<feature type="domain" description="Prephenate/arogenate dehydrogenase" evidence="4">
    <location>
        <begin position="104"/>
        <end position="366"/>
    </location>
</feature>
<dbReference type="SUPFAM" id="SSF48600">
    <property type="entry name" value="Chorismate mutase II"/>
    <property type="match status" value="1"/>
</dbReference>
<dbReference type="InterPro" id="IPR008244">
    <property type="entry name" value="Chor_mut/prephenate_DH_T"/>
</dbReference>
<comment type="pathway">
    <text evidence="2">Amino-acid biosynthesis; L-tyrosine biosynthesis; (4-hydroxyphenyl)pyruvate from prephenate (NAD(+) route): step 1/1.</text>
</comment>
<dbReference type="GO" id="GO:0004106">
    <property type="term" value="F:chorismate mutase activity"/>
    <property type="evidence" value="ECO:0007669"/>
    <property type="project" value="InterPro"/>
</dbReference>
<dbReference type="GO" id="GO:0070403">
    <property type="term" value="F:NAD+ binding"/>
    <property type="evidence" value="ECO:0007669"/>
    <property type="project" value="InterPro"/>
</dbReference>
<protein>
    <recommendedName>
        <fullName evidence="2">T-protein</fullName>
    </recommendedName>
</protein>
<keyword evidence="2" id="KW-0963">Cytoplasm</keyword>
<evidence type="ECO:0000256" key="2">
    <source>
        <dbReference type="PIRNR" id="PIRNR001499"/>
    </source>
</evidence>
<dbReference type="PIRSF" id="PIRSF001499">
    <property type="entry name" value="Chor_mut_pdh_Tpr"/>
    <property type="match status" value="1"/>
</dbReference>
<comment type="subcellular location">
    <subcellularLocation>
        <location evidence="2">Cytoplasm</location>
    </subcellularLocation>
</comment>
<evidence type="ECO:0000259" key="4">
    <source>
        <dbReference type="PROSITE" id="PS51176"/>
    </source>
</evidence>
<dbReference type="AlphaFoldDB" id="A0A432W7P6"/>
<keyword evidence="2" id="KW-0827">Tyrosine biosynthesis</keyword>
<dbReference type="OrthoDB" id="6198144at2"/>
<keyword evidence="2 5" id="KW-0413">Isomerase</keyword>
<organism evidence="5 6">
    <name type="scientific">Aliidiomarina minuta</name>
    <dbReference type="NCBI Taxonomy" id="880057"/>
    <lineage>
        <taxon>Bacteria</taxon>
        <taxon>Pseudomonadati</taxon>
        <taxon>Pseudomonadota</taxon>
        <taxon>Gammaproteobacteria</taxon>
        <taxon>Alteromonadales</taxon>
        <taxon>Idiomarinaceae</taxon>
        <taxon>Aliidiomarina</taxon>
    </lineage>
</organism>
<dbReference type="Pfam" id="PF01817">
    <property type="entry name" value="CM_2"/>
    <property type="match status" value="1"/>
</dbReference>
<dbReference type="InterPro" id="IPR036979">
    <property type="entry name" value="CM_dom_sf"/>
</dbReference>
<dbReference type="InterPro" id="IPR008927">
    <property type="entry name" value="6-PGluconate_DH-like_C_sf"/>
</dbReference>
<dbReference type="InterPro" id="IPR046825">
    <property type="entry name" value="PDH_C"/>
</dbReference>
<dbReference type="InterPro" id="IPR003099">
    <property type="entry name" value="Prephen_DH"/>
</dbReference>
<dbReference type="InterPro" id="IPR002701">
    <property type="entry name" value="CM_II_prokaryot"/>
</dbReference>
<dbReference type="GO" id="GO:0004665">
    <property type="term" value="F:prephenate dehydrogenase (NADP+) activity"/>
    <property type="evidence" value="ECO:0007669"/>
    <property type="project" value="InterPro"/>
</dbReference>
<dbReference type="Gene3D" id="1.20.59.10">
    <property type="entry name" value="Chorismate mutase"/>
    <property type="match status" value="1"/>
</dbReference>
<dbReference type="PROSITE" id="PS51168">
    <property type="entry name" value="CHORISMATE_MUT_2"/>
    <property type="match status" value="1"/>
</dbReference>
<dbReference type="UniPathway" id="UPA00120">
    <property type="reaction ID" value="UER00203"/>
</dbReference>
<reference evidence="5 6" key="1">
    <citation type="journal article" date="2011" name="Front. Microbiol.">
        <title>Genomic signatures of strain selection and enhancement in Bacillus atrophaeus var. globigii, a historical biowarfare simulant.</title>
        <authorList>
            <person name="Gibbons H.S."/>
            <person name="Broomall S.M."/>
            <person name="McNew L.A."/>
            <person name="Daligault H."/>
            <person name="Chapman C."/>
            <person name="Bruce D."/>
            <person name="Karavis M."/>
            <person name="Krepps M."/>
            <person name="McGregor P.A."/>
            <person name="Hong C."/>
            <person name="Park K.H."/>
            <person name="Akmal A."/>
            <person name="Feldman A."/>
            <person name="Lin J.S."/>
            <person name="Chang W.E."/>
            <person name="Higgs B.W."/>
            <person name="Demirev P."/>
            <person name="Lindquist J."/>
            <person name="Liem A."/>
            <person name="Fochler E."/>
            <person name="Read T.D."/>
            <person name="Tapia R."/>
            <person name="Johnson S."/>
            <person name="Bishop-Lilly K.A."/>
            <person name="Detter C."/>
            <person name="Han C."/>
            <person name="Sozhamannan S."/>
            <person name="Rosenzweig C.N."/>
            <person name="Skowronski E.W."/>
        </authorList>
    </citation>
    <scope>NUCLEOTIDE SEQUENCE [LARGE SCALE GENOMIC DNA]</scope>
    <source>
        <strain evidence="5 6">MLST1</strain>
    </source>
</reference>
<dbReference type="SUPFAM" id="SSF48179">
    <property type="entry name" value="6-phosphogluconate dehydrogenase C-terminal domain-like"/>
    <property type="match status" value="1"/>
</dbReference>
<dbReference type="NCBIfam" id="TIGR01799">
    <property type="entry name" value="CM_T"/>
    <property type="match status" value="1"/>
</dbReference>
<dbReference type="Proteomes" id="UP000288293">
    <property type="component" value="Unassembled WGS sequence"/>
</dbReference>
<dbReference type="GO" id="GO:0005737">
    <property type="term" value="C:cytoplasm"/>
    <property type="evidence" value="ECO:0007669"/>
    <property type="project" value="UniProtKB-SubCell"/>
</dbReference>
<dbReference type="Pfam" id="PF20463">
    <property type="entry name" value="PDH_C"/>
    <property type="match status" value="1"/>
</dbReference>
<evidence type="ECO:0000313" key="6">
    <source>
        <dbReference type="Proteomes" id="UP000288293"/>
    </source>
</evidence>
<dbReference type="InterPro" id="IPR036263">
    <property type="entry name" value="Chorismate_II_sf"/>
</dbReference>
<dbReference type="PANTHER" id="PTHR21363:SF0">
    <property type="entry name" value="PREPHENATE DEHYDROGENASE [NADP(+)]"/>
    <property type="match status" value="1"/>
</dbReference>
<keyword evidence="6" id="KW-1185">Reference proteome</keyword>
<dbReference type="InterPro" id="IPR046826">
    <property type="entry name" value="PDH_N"/>
</dbReference>
<dbReference type="PANTHER" id="PTHR21363">
    <property type="entry name" value="PREPHENATE DEHYDROGENASE"/>
    <property type="match status" value="1"/>
</dbReference>
<dbReference type="GO" id="GO:0008977">
    <property type="term" value="F:prephenate dehydrogenase (NAD+) activity"/>
    <property type="evidence" value="ECO:0007669"/>
    <property type="project" value="InterPro"/>
</dbReference>
<feature type="domain" description="Chorismate mutase" evidence="3">
    <location>
        <begin position="4"/>
        <end position="95"/>
    </location>
</feature>
<accession>A0A432W7P6</accession>
<keyword evidence="2" id="KW-0520">NAD</keyword>
<dbReference type="UniPathway" id="UPA00122">
    <property type="reaction ID" value="UER00961"/>
</dbReference>
<dbReference type="GO" id="GO:0046417">
    <property type="term" value="P:chorismate metabolic process"/>
    <property type="evidence" value="ECO:0007669"/>
    <property type="project" value="InterPro"/>
</dbReference>
<dbReference type="Gene3D" id="3.40.50.720">
    <property type="entry name" value="NAD(P)-binding Rossmann-like Domain"/>
    <property type="match status" value="1"/>
</dbReference>
<comment type="caution">
    <text evidence="5">The sequence shown here is derived from an EMBL/GenBank/DDBJ whole genome shotgun (WGS) entry which is preliminary data.</text>
</comment>
<proteinExistence type="predicted"/>
<sequence>MSASDHNEKLTSLRAQIDAVDSDLVTLLARRLKLTTTVGDIKSKLGQPLYVPSRERDLIAARRQQAEQQDVAPDLVEDVLRRIMRESYLSQKARGFKQSGPADRDIVVVGGRGQLGQLFVQWFELSGYQVIIIDKDNQQELATAVTNASLVLISVPIAKTAEVIADLPRLPDDCILADLTSIKAAPLQSMLDAHHGPVLGLHPMFGPGVPSFAKQLIVATPGRQKEQAAWLLQQLQTWGAHIEWLLAEEHDESMTLIQVMRHITTFAYGVHLMQEDASLEQLVKLSSPIYRLELMMVGRLFAQSPHLYADIILASPNNFKVIRRYLERFGTLLDRLEAEGRDAFIEDFSQVADWFGDYADSFLQESKGLLQRADDARAQR</sequence>
<dbReference type="EMBL" id="PIPL01000001">
    <property type="protein sequence ID" value="RUO26110.1"/>
    <property type="molecule type" value="Genomic_DNA"/>
</dbReference>
<dbReference type="GO" id="GO:0006571">
    <property type="term" value="P:tyrosine biosynthetic process"/>
    <property type="evidence" value="ECO:0007669"/>
    <property type="project" value="UniProtKB-UniPathway"/>
</dbReference>